<dbReference type="Pfam" id="PF23466">
    <property type="entry name" value="WWE_4"/>
    <property type="match status" value="1"/>
</dbReference>
<dbReference type="GO" id="GO:0005634">
    <property type="term" value="C:nucleus"/>
    <property type="evidence" value="ECO:0007669"/>
    <property type="project" value="UniProtKB-SubCell"/>
</dbReference>
<dbReference type="InterPro" id="IPR000571">
    <property type="entry name" value="Znf_CCCH"/>
</dbReference>
<feature type="domain" description="C3H1-type" evidence="6">
    <location>
        <begin position="48"/>
        <end position="75"/>
    </location>
</feature>
<dbReference type="GO" id="GO:0003950">
    <property type="term" value="F:NAD+ poly-ADP-ribosyltransferase activity"/>
    <property type="evidence" value="ECO:0007669"/>
    <property type="project" value="TreeGrafter"/>
</dbReference>
<dbReference type="Pfam" id="PF02825">
    <property type="entry name" value="WWE"/>
    <property type="match status" value="1"/>
</dbReference>
<dbReference type="PROSITE" id="PS50103">
    <property type="entry name" value="ZF_C3H1"/>
    <property type="match status" value="1"/>
</dbReference>
<feature type="compositionally biased region" description="Low complexity" evidence="5">
    <location>
        <begin position="20"/>
        <end position="29"/>
    </location>
</feature>
<reference evidence="8" key="3">
    <citation type="submission" date="2025-09" db="UniProtKB">
        <authorList>
            <consortium name="Ensembl"/>
        </authorList>
    </citation>
    <scope>IDENTIFICATION</scope>
</reference>
<dbReference type="InterPro" id="IPR037197">
    <property type="entry name" value="WWE_dom_sf"/>
</dbReference>
<dbReference type="AlphaFoldDB" id="A0A667ZD00"/>
<sequence length="304" mass="35198">MFECNPSSLVFFRPELAEQSSSEDYSSASDSEEDTDSADYSEEEIFTSRSGVPCNYYNKGYCKYGKKCHYLHFCKYALRGNCLYGSSCKLKHPRGATACSEEDNLFYQWQLNDGKGWKKIDNDHIIEAQYCLPNTKGIKIYNTPYGVVNIGFKKMRVYGKKLRVRRLDDGKTDPCLFAYNLNLNLVVHFKMHQVSAKRKRKVCRRPQYRHAPLLASHFQRLSLGATAPAQTPQWQFEGNRGTWHSFKIRNECSLSSSDIEKEFKRNPNGSMLFTVSGQTYKLDFRALTQTNQSTKRSRKIRRLL</sequence>
<reference evidence="8" key="1">
    <citation type="submission" date="2019-06" db="EMBL/GenBank/DDBJ databases">
        <authorList>
            <consortium name="Wellcome Sanger Institute Data Sharing"/>
        </authorList>
    </citation>
    <scope>NUCLEOTIDE SEQUENCE [LARGE SCALE GENOMIC DNA]</scope>
</reference>
<dbReference type="Proteomes" id="UP000472263">
    <property type="component" value="Chromosome 23"/>
</dbReference>
<dbReference type="Ensembl" id="ENSMMDT00005034593.1">
    <property type="protein sequence ID" value="ENSMMDP00005033849.1"/>
    <property type="gene ID" value="ENSMMDG00005015930.1"/>
</dbReference>
<comment type="subcellular location">
    <subcellularLocation>
        <location evidence="1">Nucleus</location>
    </subcellularLocation>
</comment>
<evidence type="ECO:0000313" key="8">
    <source>
        <dbReference type="Ensembl" id="ENSMMDP00005033849.1"/>
    </source>
</evidence>
<evidence type="ECO:0000313" key="9">
    <source>
        <dbReference type="Proteomes" id="UP000472263"/>
    </source>
</evidence>
<keyword evidence="4" id="KW-0479">Metal-binding</keyword>
<dbReference type="SMART" id="SM00356">
    <property type="entry name" value="ZnF_C3H1"/>
    <property type="match status" value="2"/>
</dbReference>
<dbReference type="PANTHER" id="PTHR45740">
    <property type="entry name" value="POLY [ADP-RIBOSE] POLYMERASE"/>
    <property type="match status" value="1"/>
</dbReference>
<dbReference type="GO" id="GO:1990404">
    <property type="term" value="F:NAD+-protein mono-ADP-ribosyltransferase activity"/>
    <property type="evidence" value="ECO:0007669"/>
    <property type="project" value="TreeGrafter"/>
</dbReference>
<dbReference type="PANTHER" id="PTHR45740:SF14">
    <property type="entry name" value="NOVEL PROTEIN"/>
    <property type="match status" value="1"/>
</dbReference>
<evidence type="ECO:0000259" key="6">
    <source>
        <dbReference type="PROSITE" id="PS50103"/>
    </source>
</evidence>
<keyword evidence="4" id="KW-0863">Zinc-finger</keyword>
<evidence type="ECO:0000256" key="5">
    <source>
        <dbReference type="SAM" id="MobiDB-lite"/>
    </source>
</evidence>
<feature type="zinc finger region" description="C3H1-type" evidence="4">
    <location>
        <begin position="48"/>
        <end position="75"/>
    </location>
</feature>
<proteinExistence type="inferred from homology"/>
<reference evidence="8" key="2">
    <citation type="submission" date="2025-08" db="UniProtKB">
        <authorList>
            <consortium name="Ensembl"/>
        </authorList>
    </citation>
    <scope>IDENTIFICATION</scope>
</reference>
<dbReference type="InterPro" id="IPR004170">
    <property type="entry name" value="WWE_dom"/>
</dbReference>
<protein>
    <submittedName>
        <fullName evidence="8">Si:ch211-244b2.4</fullName>
    </submittedName>
</protein>
<evidence type="ECO:0000256" key="1">
    <source>
        <dbReference type="ARBA" id="ARBA00004123"/>
    </source>
</evidence>
<keyword evidence="2" id="KW-0539">Nucleus</keyword>
<keyword evidence="9" id="KW-1185">Reference proteome</keyword>
<dbReference type="Pfam" id="PF00642">
    <property type="entry name" value="zf-CCCH"/>
    <property type="match status" value="1"/>
</dbReference>
<comment type="similarity">
    <text evidence="3">Belongs to the ARTD/PARP family.</text>
</comment>
<dbReference type="GO" id="GO:0008270">
    <property type="term" value="F:zinc ion binding"/>
    <property type="evidence" value="ECO:0007669"/>
    <property type="project" value="UniProtKB-KW"/>
</dbReference>
<dbReference type="InParanoid" id="A0A667ZD00"/>
<feature type="region of interest" description="Disordered" evidence="5">
    <location>
        <begin position="15"/>
        <end position="44"/>
    </location>
</feature>
<evidence type="ECO:0000256" key="4">
    <source>
        <dbReference type="PROSITE-ProRule" id="PRU00723"/>
    </source>
</evidence>
<evidence type="ECO:0000259" key="7">
    <source>
        <dbReference type="PROSITE" id="PS50918"/>
    </source>
</evidence>
<dbReference type="FunCoup" id="A0A667ZD00">
    <property type="interactions" value="37"/>
</dbReference>
<name>A0A667ZD00_9TELE</name>
<dbReference type="InterPro" id="IPR051712">
    <property type="entry name" value="ARTD-AVP"/>
</dbReference>
<evidence type="ECO:0000256" key="2">
    <source>
        <dbReference type="ARBA" id="ARBA00023242"/>
    </source>
</evidence>
<dbReference type="PROSITE" id="PS50918">
    <property type="entry name" value="WWE"/>
    <property type="match status" value="1"/>
</dbReference>
<organism evidence="8 9">
    <name type="scientific">Myripristis murdjan</name>
    <name type="common">pinecone soldierfish</name>
    <dbReference type="NCBI Taxonomy" id="586833"/>
    <lineage>
        <taxon>Eukaryota</taxon>
        <taxon>Metazoa</taxon>
        <taxon>Chordata</taxon>
        <taxon>Craniata</taxon>
        <taxon>Vertebrata</taxon>
        <taxon>Euteleostomi</taxon>
        <taxon>Actinopterygii</taxon>
        <taxon>Neopterygii</taxon>
        <taxon>Teleostei</taxon>
        <taxon>Neoteleostei</taxon>
        <taxon>Acanthomorphata</taxon>
        <taxon>Holocentriformes</taxon>
        <taxon>Holocentridae</taxon>
        <taxon>Myripristis</taxon>
    </lineage>
</organism>
<evidence type="ECO:0000256" key="3">
    <source>
        <dbReference type="ARBA" id="ARBA00024347"/>
    </source>
</evidence>
<feature type="compositionally biased region" description="Acidic residues" evidence="5">
    <location>
        <begin position="30"/>
        <end position="44"/>
    </location>
</feature>
<dbReference type="SUPFAM" id="SSF117839">
    <property type="entry name" value="WWE domain"/>
    <property type="match status" value="1"/>
</dbReference>
<feature type="domain" description="WWE" evidence="7">
    <location>
        <begin position="220"/>
        <end position="302"/>
    </location>
</feature>
<dbReference type="GeneTree" id="ENSGT00940000164581"/>
<keyword evidence="4" id="KW-0862">Zinc</keyword>
<accession>A0A667ZD00</accession>
<dbReference type="Gene3D" id="3.30.720.50">
    <property type="match status" value="1"/>
</dbReference>
<gene>
    <name evidence="8" type="primary">si:ch211-244b2.4</name>
</gene>